<dbReference type="SUPFAM" id="SSF56801">
    <property type="entry name" value="Acetyl-CoA synthetase-like"/>
    <property type="match status" value="1"/>
</dbReference>
<evidence type="ECO:0000256" key="2">
    <source>
        <dbReference type="ARBA" id="ARBA00022553"/>
    </source>
</evidence>
<keyword evidence="1" id="KW-0596">Phosphopantetheine</keyword>
<accession>A0AAN7V1H4</accession>
<evidence type="ECO:0000259" key="4">
    <source>
        <dbReference type="PROSITE" id="PS50075"/>
    </source>
</evidence>
<dbReference type="GO" id="GO:0043041">
    <property type="term" value="P:amino acid activation for nonribosomal peptide biosynthetic process"/>
    <property type="evidence" value="ECO:0007669"/>
    <property type="project" value="TreeGrafter"/>
</dbReference>
<dbReference type="SUPFAM" id="SSF47336">
    <property type="entry name" value="ACP-like"/>
    <property type="match status" value="1"/>
</dbReference>
<dbReference type="GO" id="GO:0044550">
    <property type="term" value="P:secondary metabolite biosynthetic process"/>
    <property type="evidence" value="ECO:0007669"/>
    <property type="project" value="TreeGrafter"/>
</dbReference>
<keyword evidence="3" id="KW-0436">Ligase</keyword>
<reference evidence="5 6" key="1">
    <citation type="submission" date="2023-10" db="EMBL/GenBank/DDBJ databases">
        <title>Draft genome sequence of Xylaria bambusicola isolate GMP-LS, the root and basal stem rot pathogen of sugarcane in Indonesia.</title>
        <authorList>
            <person name="Selvaraj P."/>
            <person name="Muralishankar V."/>
            <person name="Muruganantham S."/>
            <person name="Sp S."/>
            <person name="Haryani S."/>
            <person name="Lau K.J.X."/>
            <person name="Naqvi N.I."/>
        </authorList>
    </citation>
    <scope>NUCLEOTIDE SEQUENCE [LARGE SCALE GENOMIC DNA]</scope>
    <source>
        <strain evidence="5">GMP-LS</strain>
    </source>
</reference>
<dbReference type="PANTHER" id="PTHR45527">
    <property type="entry name" value="NONRIBOSOMAL PEPTIDE SYNTHETASE"/>
    <property type="match status" value="1"/>
</dbReference>
<dbReference type="Gene3D" id="3.30.300.30">
    <property type="match status" value="1"/>
</dbReference>
<dbReference type="GO" id="GO:0016874">
    <property type="term" value="F:ligase activity"/>
    <property type="evidence" value="ECO:0007669"/>
    <property type="project" value="UniProtKB-KW"/>
</dbReference>
<dbReference type="InterPro" id="IPR036736">
    <property type="entry name" value="ACP-like_sf"/>
</dbReference>
<dbReference type="PROSITE" id="PS50075">
    <property type="entry name" value="CARRIER"/>
    <property type="match status" value="1"/>
</dbReference>
<dbReference type="Gene3D" id="3.40.50.12780">
    <property type="entry name" value="N-terminal domain of ligase-like"/>
    <property type="match status" value="1"/>
</dbReference>
<evidence type="ECO:0000313" key="5">
    <source>
        <dbReference type="EMBL" id="KAK5632494.1"/>
    </source>
</evidence>
<proteinExistence type="predicted"/>
<dbReference type="InterPro" id="IPR000873">
    <property type="entry name" value="AMP-dep_synth/lig_dom"/>
</dbReference>
<gene>
    <name evidence="5" type="ORF">RRF57_008208</name>
</gene>
<sequence>MNDIGGAAARMRVNYANFTPSVAAQLNLEAASCIRTLVLGGESLTPEIIAAWVPRVDVLLGGYGPSEVCPTSAVVGPLSLQSNPRNIGCPIGNKSWVVDPSNHDRLMPIGAVGELVLESHAIGRGYIGDEERTSKVFIENPAWCAWPELCTEKPAEKRRMYKTGDLVARCGDGSLLYFGRKDMQVKLRGQRIELGDIETHLKAILAVDLAVEVGVPRGGGDEDKMLVAFVCLGSQSSVPTDLTLVDAEVQARLHTLLVNCEERLAEKLARYMLPSVYLPLRTLPVTTSGKRDRRGLQRIIASLHKQELLAWHRPSAKGSKGRPIVTDMEKRVASLWCKVLKIEVEDLSLEDDFVKRGGDSLAAMKVANLAKEAGLRLTFRDIYRRSRVLSDQIELCLKGVANTNNTTRMTRAPRAARALKSNQFRGEGDSRPLFKHPVALG</sequence>
<keyword evidence="6" id="KW-1185">Reference proteome</keyword>
<keyword evidence="2" id="KW-0597">Phosphoprotein</keyword>
<dbReference type="GO" id="GO:0005737">
    <property type="term" value="C:cytoplasm"/>
    <property type="evidence" value="ECO:0007669"/>
    <property type="project" value="TreeGrafter"/>
</dbReference>
<dbReference type="InterPro" id="IPR045851">
    <property type="entry name" value="AMP-bd_C_sf"/>
</dbReference>
<protein>
    <recommendedName>
        <fullName evidence="4">Carrier domain-containing protein</fullName>
    </recommendedName>
</protein>
<feature type="domain" description="Carrier" evidence="4">
    <location>
        <begin position="323"/>
        <end position="400"/>
    </location>
</feature>
<evidence type="ECO:0000256" key="1">
    <source>
        <dbReference type="ARBA" id="ARBA00022450"/>
    </source>
</evidence>
<evidence type="ECO:0000256" key="3">
    <source>
        <dbReference type="ARBA" id="ARBA00022598"/>
    </source>
</evidence>
<name>A0AAN7V1H4_9PEZI</name>
<dbReference type="GO" id="GO:0031177">
    <property type="term" value="F:phosphopantetheine binding"/>
    <property type="evidence" value="ECO:0007669"/>
    <property type="project" value="TreeGrafter"/>
</dbReference>
<comment type="caution">
    <text evidence="5">The sequence shown here is derived from an EMBL/GenBank/DDBJ whole genome shotgun (WGS) entry which is preliminary data.</text>
</comment>
<evidence type="ECO:0000313" key="6">
    <source>
        <dbReference type="Proteomes" id="UP001305414"/>
    </source>
</evidence>
<dbReference type="EMBL" id="JAWHQM010000025">
    <property type="protein sequence ID" value="KAK5632494.1"/>
    <property type="molecule type" value="Genomic_DNA"/>
</dbReference>
<dbReference type="Proteomes" id="UP001305414">
    <property type="component" value="Unassembled WGS sequence"/>
</dbReference>
<dbReference type="InterPro" id="IPR042099">
    <property type="entry name" value="ANL_N_sf"/>
</dbReference>
<organism evidence="5 6">
    <name type="scientific">Xylaria bambusicola</name>
    <dbReference type="NCBI Taxonomy" id="326684"/>
    <lineage>
        <taxon>Eukaryota</taxon>
        <taxon>Fungi</taxon>
        <taxon>Dikarya</taxon>
        <taxon>Ascomycota</taxon>
        <taxon>Pezizomycotina</taxon>
        <taxon>Sordariomycetes</taxon>
        <taxon>Xylariomycetidae</taxon>
        <taxon>Xylariales</taxon>
        <taxon>Xylariaceae</taxon>
        <taxon>Xylaria</taxon>
    </lineage>
</organism>
<dbReference type="AlphaFoldDB" id="A0AAN7V1H4"/>
<dbReference type="InterPro" id="IPR009081">
    <property type="entry name" value="PP-bd_ACP"/>
</dbReference>
<dbReference type="Pfam" id="PF00501">
    <property type="entry name" value="AMP-binding"/>
    <property type="match status" value="1"/>
</dbReference>
<dbReference type="PANTHER" id="PTHR45527:SF1">
    <property type="entry name" value="FATTY ACID SYNTHASE"/>
    <property type="match status" value="1"/>
</dbReference>
<dbReference type="FunFam" id="3.30.300.30:FF:000015">
    <property type="entry name" value="Nonribosomal peptide synthase SidD"/>
    <property type="match status" value="1"/>
</dbReference>
<dbReference type="Pfam" id="PF00550">
    <property type="entry name" value="PP-binding"/>
    <property type="match status" value="1"/>
</dbReference>
<dbReference type="Gene3D" id="1.10.1200.10">
    <property type="entry name" value="ACP-like"/>
    <property type="match status" value="1"/>
</dbReference>